<feature type="compositionally biased region" description="Acidic residues" evidence="4">
    <location>
        <begin position="333"/>
        <end position="347"/>
    </location>
</feature>
<dbReference type="PANTHER" id="PTHR30290">
    <property type="entry name" value="PERIPLASMIC BINDING COMPONENT OF ABC TRANSPORTER"/>
    <property type="match status" value="1"/>
</dbReference>
<comment type="similarity">
    <text evidence="1">Belongs to the bacterial solute-binding protein 5 family.</text>
</comment>
<dbReference type="SUPFAM" id="SSF53850">
    <property type="entry name" value="Periplasmic binding protein-like II"/>
    <property type="match status" value="2"/>
</dbReference>
<feature type="region of interest" description="Disordered" evidence="4">
    <location>
        <begin position="407"/>
        <end position="431"/>
    </location>
</feature>
<dbReference type="PANTHER" id="PTHR30290:SF9">
    <property type="entry name" value="OLIGOPEPTIDE-BINDING PROTEIN APPA"/>
    <property type="match status" value="1"/>
</dbReference>
<dbReference type="RefSeq" id="WP_310927387.1">
    <property type="nucleotide sequence ID" value="NZ_JAMQOQ010000001.1"/>
</dbReference>
<name>A0ABU2FYH8_9EURY</name>
<comment type="caution">
    <text evidence="6">The sequence shown here is derived from an EMBL/GenBank/DDBJ whole genome shotgun (WGS) entry which is preliminary data.</text>
</comment>
<sequence>MDAGAERSGSMADSSTPTVRRRALLAAAGGTAAFAGGCLGRVRRFVDSDSPRRVRVRVATLPSDTDPYARRIARQVAEWLRTAGLGATVVPMAEEELYRRALLRGEFDLFVARLPAQFRRPDALYPLLHSRFVDGPGWQNPFGYENDRVDDRLDAQRRASGRRRMRLVRELQSTIARTQPFTLLAVPDDVRAARRTAYTGWRGVDLRSPLGYLSLNRTEGAAESRAGGQRRDDTLRLAATDERRTANLNPLSVAHRSDGVLTGLLYDPLGYATDEGVEPWRADSWTLSDDDAPVGRVRLREGTTWHDGEPFTAGDVAFTFALLSDTTLGEGEGATEGEDGSEGEDDGGGPVPAPRYRGLTTLVDEVVAADETTVEFRFVECAPSVAAHAFTVPVLPEHVWRERTASVSREGDADPTTEALTADNVPPVGSGPLRFEGSTSGQEVVLERFDDHFLTGEAAPGTLARRVGDVPFERFSVRVVGTGVTAVETVAGGEADATGTPVGADAVPRIGRSDALELLVERSPAPYVVGYNARRPHLSDAPFRRTLARLLDAEHVVEAVFDGYGRPAVGPLWDTRWYPESFEWTDGNPVTPFLGSDGDVDAGRAREAFRALGYRYEDGALVVGP</sequence>
<dbReference type="Gene3D" id="3.40.190.10">
    <property type="entry name" value="Periplasmic binding protein-like II"/>
    <property type="match status" value="1"/>
</dbReference>
<evidence type="ECO:0000259" key="5">
    <source>
        <dbReference type="Pfam" id="PF00496"/>
    </source>
</evidence>
<dbReference type="CDD" id="cd00995">
    <property type="entry name" value="PBP2_NikA_DppA_OppA_like"/>
    <property type="match status" value="1"/>
</dbReference>
<keyword evidence="2" id="KW-0813">Transport</keyword>
<proteinExistence type="inferred from homology"/>
<reference evidence="6 7" key="1">
    <citation type="submission" date="2022-06" db="EMBL/GenBank/DDBJ databases">
        <title>Halogeometricum sp. a new haloarchaeum isolate from saline soil.</title>
        <authorList>
            <person name="Strakova D."/>
            <person name="Galisteo C."/>
            <person name="Sanchez-Porro C."/>
            <person name="Ventosa A."/>
        </authorList>
    </citation>
    <scope>NUCLEOTIDE SEQUENCE [LARGE SCALE GENOMIC DNA]</scope>
    <source>
        <strain evidence="7">S3BR25-2</strain>
    </source>
</reference>
<dbReference type="Gene3D" id="3.10.105.10">
    <property type="entry name" value="Dipeptide-binding Protein, Domain 3"/>
    <property type="match status" value="2"/>
</dbReference>
<evidence type="ECO:0000256" key="3">
    <source>
        <dbReference type="ARBA" id="ARBA00022729"/>
    </source>
</evidence>
<dbReference type="EMBL" id="JAMQOQ010000001">
    <property type="protein sequence ID" value="MDS0293581.1"/>
    <property type="molecule type" value="Genomic_DNA"/>
</dbReference>
<evidence type="ECO:0000313" key="6">
    <source>
        <dbReference type="EMBL" id="MDS0293581.1"/>
    </source>
</evidence>
<keyword evidence="7" id="KW-1185">Reference proteome</keyword>
<feature type="domain" description="Solute-binding protein family 5" evidence="5">
    <location>
        <begin position="277"/>
        <end position="615"/>
    </location>
</feature>
<dbReference type="Pfam" id="PF00496">
    <property type="entry name" value="SBP_bac_5"/>
    <property type="match status" value="1"/>
</dbReference>
<evidence type="ECO:0000256" key="2">
    <source>
        <dbReference type="ARBA" id="ARBA00022448"/>
    </source>
</evidence>
<protein>
    <submittedName>
        <fullName evidence="6">ABC transporter substrate-binding protein</fullName>
    </submittedName>
</protein>
<dbReference type="InterPro" id="IPR000914">
    <property type="entry name" value="SBP_5_dom"/>
</dbReference>
<feature type="region of interest" description="Disordered" evidence="4">
    <location>
        <begin position="329"/>
        <end position="353"/>
    </location>
</feature>
<accession>A0ABU2FYH8</accession>
<evidence type="ECO:0000313" key="7">
    <source>
        <dbReference type="Proteomes" id="UP001254813"/>
    </source>
</evidence>
<dbReference type="Proteomes" id="UP001254813">
    <property type="component" value="Unassembled WGS sequence"/>
</dbReference>
<keyword evidence="3" id="KW-0732">Signal</keyword>
<evidence type="ECO:0000256" key="1">
    <source>
        <dbReference type="ARBA" id="ARBA00005695"/>
    </source>
</evidence>
<dbReference type="InterPro" id="IPR039424">
    <property type="entry name" value="SBP_5"/>
</dbReference>
<gene>
    <name evidence="6" type="ORF">NDI79_05250</name>
</gene>
<evidence type="ECO:0000256" key="4">
    <source>
        <dbReference type="SAM" id="MobiDB-lite"/>
    </source>
</evidence>
<organism evidence="6 7">
    <name type="scientific">Halogeometricum luteum</name>
    <dbReference type="NCBI Taxonomy" id="2950537"/>
    <lineage>
        <taxon>Archaea</taxon>
        <taxon>Methanobacteriati</taxon>
        <taxon>Methanobacteriota</taxon>
        <taxon>Stenosarchaea group</taxon>
        <taxon>Halobacteria</taxon>
        <taxon>Halobacteriales</taxon>
        <taxon>Haloferacaceae</taxon>
        <taxon>Halogeometricum</taxon>
    </lineage>
</organism>